<evidence type="ECO:0000313" key="2">
    <source>
        <dbReference type="EMBL" id="KAG6423630.1"/>
    </source>
</evidence>
<accession>A0A8X8XZX8</accession>
<feature type="region of interest" description="Disordered" evidence="1">
    <location>
        <begin position="111"/>
        <end position="133"/>
    </location>
</feature>
<comment type="caution">
    <text evidence="2">The sequence shown here is derived from an EMBL/GenBank/DDBJ whole genome shotgun (WGS) entry which is preliminary data.</text>
</comment>
<protein>
    <submittedName>
        <fullName evidence="2">Uncharacterized protein</fullName>
    </submittedName>
</protein>
<proteinExistence type="predicted"/>
<gene>
    <name evidence="2" type="ORF">SASPL_114032</name>
</gene>
<dbReference type="EMBL" id="PNBA02000005">
    <property type="protein sequence ID" value="KAG6423630.1"/>
    <property type="molecule type" value="Genomic_DNA"/>
</dbReference>
<keyword evidence="3" id="KW-1185">Reference proteome</keyword>
<reference evidence="2" key="2">
    <citation type="submission" date="2020-08" db="EMBL/GenBank/DDBJ databases">
        <title>Plant Genome Project.</title>
        <authorList>
            <person name="Zhang R.-G."/>
        </authorList>
    </citation>
    <scope>NUCLEOTIDE SEQUENCE</scope>
    <source>
        <strain evidence="2">Huo1</strain>
        <tissue evidence="2">Leaf</tissue>
    </source>
</reference>
<sequence length="217" mass="23956">MSCSRDLHQACLTDSRGTTSSPVPTSKSRPMVSCRCMILSFTATSSTLPQPPYTYTNSYALLRIPYVGPRNLPLPPYKPDRDQLHHGHQPIAYQQSPLTAAAATNIPHQNYQPVGQQRCTGKPPLGWPQPPPQHSPSCWCPPTATPLPTVAVPISTTANGFVEIQHLPRPPQHAQFQIFAEPISDSSDVEMSIMEEVRTEELPSIELADHQIKYTVD</sequence>
<evidence type="ECO:0000256" key="1">
    <source>
        <dbReference type="SAM" id="MobiDB-lite"/>
    </source>
</evidence>
<reference evidence="2" key="1">
    <citation type="submission" date="2018-01" db="EMBL/GenBank/DDBJ databases">
        <authorList>
            <person name="Mao J.F."/>
        </authorList>
    </citation>
    <scope>NUCLEOTIDE SEQUENCE</scope>
    <source>
        <strain evidence="2">Huo1</strain>
        <tissue evidence="2">Leaf</tissue>
    </source>
</reference>
<organism evidence="2">
    <name type="scientific">Salvia splendens</name>
    <name type="common">Scarlet sage</name>
    <dbReference type="NCBI Taxonomy" id="180675"/>
    <lineage>
        <taxon>Eukaryota</taxon>
        <taxon>Viridiplantae</taxon>
        <taxon>Streptophyta</taxon>
        <taxon>Embryophyta</taxon>
        <taxon>Tracheophyta</taxon>
        <taxon>Spermatophyta</taxon>
        <taxon>Magnoliopsida</taxon>
        <taxon>eudicotyledons</taxon>
        <taxon>Gunneridae</taxon>
        <taxon>Pentapetalae</taxon>
        <taxon>asterids</taxon>
        <taxon>lamiids</taxon>
        <taxon>Lamiales</taxon>
        <taxon>Lamiaceae</taxon>
        <taxon>Nepetoideae</taxon>
        <taxon>Mentheae</taxon>
        <taxon>Salviinae</taxon>
        <taxon>Salvia</taxon>
        <taxon>Salvia subgen. Calosphace</taxon>
        <taxon>core Calosphace</taxon>
    </lineage>
</organism>
<dbReference type="AlphaFoldDB" id="A0A8X8XZX8"/>
<evidence type="ECO:0000313" key="3">
    <source>
        <dbReference type="Proteomes" id="UP000298416"/>
    </source>
</evidence>
<name>A0A8X8XZX8_SALSN</name>
<dbReference type="Proteomes" id="UP000298416">
    <property type="component" value="Unassembled WGS sequence"/>
</dbReference>